<evidence type="ECO:0000256" key="1">
    <source>
        <dbReference type="ARBA" id="ARBA00022801"/>
    </source>
</evidence>
<feature type="domain" description="Peptidase S9 prolyl oligopeptidase catalytic" evidence="2">
    <location>
        <begin position="289"/>
        <end position="359"/>
    </location>
</feature>
<dbReference type="InterPro" id="IPR001375">
    <property type="entry name" value="Peptidase_S9_cat"/>
</dbReference>
<feature type="domain" description="Alpha/beta hydrolase fold-3" evidence="3">
    <location>
        <begin position="39"/>
        <end position="164"/>
    </location>
</feature>
<dbReference type="EMBL" id="JAYKXP010000088">
    <property type="protein sequence ID" value="KAK7028854.1"/>
    <property type="molecule type" value="Genomic_DNA"/>
</dbReference>
<evidence type="ECO:0000259" key="3">
    <source>
        <dbReference type="Pfam" id="PF07859"/>
    </source>
</evidence>
<dbReference type="AlphaFoldDB" id="A0AAW0BRT3"/>
<evidence type="ECO:0008006" key="6">
    <source>
        <dbReference type="Google" id="ProtNLM"/>
    </source>
</evidence>
<dbReference type="InterPro" id="IPR029058">
    <property type="entry name" value="AB_hydrolase_fold"/>
</dbReference>
<evidence type="ECO:0000313" key="4">
    <source>
        <dbReference type="EMBL" id="KAK7028854.1"/>
    </source>
</evidence>
<accession>A0AAW0BRT3</accession>
<name>A0AAW0BRT3_9AGAR</name>
<dbReference type="SUPFAM" id="SSF53474">
    <property type="entry name" value="alpha/beta-Hydrolases"/>
    <property type="match status" value="1"/>
</dbReference>
<dbReference type="GO" id="GO:0006508">
    <property type="term" value="P:proteolysis"/>
    <property type="evidence" value="ECO:0007669"/>
    <property type="project" value="InterPro"/>
</dbReference>
<keyword evidence="1" id="KW-0378">Hydrolase</keyword>
<evidence type="ECO:0000259" key="2">
    <source>
        <dbReference type="Pfam" id="PF00326"/>
    </source>
</evidence>
<dbReference type="PANTHER" id="PTHR48081:SF3">
    <property type="entry name" value="ALPHA_BETA HYDROLASE FOLD-3 DOMAIN-CONTAINING PROTEIN"/>
    <property type="match status" value="1"/>
</dbReference>
<gene>
    <name evidence="4" type="ORF">VNI00_014867</name>
</gene>
<keyword evidence="5" id="KW-1185">Reference proteome</keyword>
<proteinExistence type="predicted"/>
<dbReference type="Gene3D" id="3.40.50.1820">
    <property type="entry name" value="alpha/beta hydrolase"/>
    <property type="match status" value="1"/>
</dbReference>
<comment type="caution">
    <text evidence="4">The sequence shown here is derived from an EMBL/GenBank/DDBJ whole genome shotgun (WGS) entry which is preliminary data.</text>
</comment>
<reference evidence="4 5" key="1">
    <citation type="submission" date="2024-01" db="EMBL/GenBank/DDBJ databases">
        <title>A draft genome for a cacao thread blight-causing isolate of Paramarasmius palmivorus.</title>
        <authorList>
            <person name="Baruah I.K."/>
            <person name="Bukari Y."/>
            <person name="Amoako-Attah I."/>
            <person name="Meinhardt L.W."/>
            <person name="Bailey B.A."/>
            <person name="Cohen S.P."/>
        </authorList>
    </citation>
    <scope>NUCLEOTIDE SEQUENCE [LARGE SCALE GENOMIC DNA]</scope>
    <source>
        <strain evidence="4 5">GH-12</strain>
    </source>
</reference>
<dbReference type="InterPro" id="IPR050300">
    <property type="entry name" value="GDXG_lipolytic_enzyme"/>
</dbReference>
<protein>
    <recommendedName>
        <fullName evidence="6">Alpha/beta-hydrolase</fullName>
    </recommendedName>
</protein>
<dbReference type="PANTHER" id="PTHR48081">
    <property type="entry name" value="AB HYDROLASE SUPERFAMILY PROTEIN C4A8.06C"/>
    <property type="match status" value="1"/>
</dbReference>
<dbReference type="Pfam" id="PF00326">
    <property type="entry name" value="Peptidase_S9"/>
    <property type="match status" value="1"/>
</dbReference>
<sequence>MESPLPITLAYKTCKDTTIKLDIYPPNPSTQSGPLRSAVVYFHGGGLTVGTRKSWFPVWLYNRLNDAGHTLICPDYRLIPTDGVTGHKVLEDIKDVFAFMIGEGLRKALGNMTVGPDGGPLPTFQFDANRIAVAGTSAGGTCAYLAAINVRPKPKAVVSLYGMGGNFLRPHYYTPKTQPFFRGRELLEPSNFSEFIHPFSASETNPIAESPLEYHPPTYHIPGYPANPRMLLSRLYLQLGTFLDYYTGQHEPSLSASLRKADGEGTSLAKCIREHDVPIIPSLFVDSSWPATMFIHGSEDTAVPVHESEHLHSLLQEAGATSELVVVEGKEHSFDYEPNSEDTHGELFDRIAQFLDKHLRVVTGLEHC</sequence>
<dbReference type="Proteomes" id="UP001383192">
    <property type="component" value="Unassembled WGS sequence"/>
</dbReference>
<dbReference type="InterPro" id="IPR013094">
    <property type="entry name" value="AB_hydrolase_3"/>
</dbReference>
<evidence type="ECO:0000313" key="5">
    <source>
        <dbReference type="Proteomes" id="UP001383192"/>
    </source>
</evidence>
<organism evidence="4 5">
    <name type="scientific">Paramarasmius palmivorus</name>
    <dbReference type="NCBI Taxonomy" id="297713"/>
    <lineage>
        <taxon>Eukaryota</taxon>
        <taxon>Fungi</taxon>
        <taxon>Dikarya</taxon>
        <taxon>Basidiomycota</taxon>
        <taxon>Agaricomycotina</taxon>
        <taxon>Agaricomycetes</taxon>
        <taxon>Agaricomycetidae</taxon>
        <taxon>Agaricales</taxon>
        <taxon>Marasmiineae</taxon>
        <taxon>Marasmiaceae</taxon>
        <taxon>Paramarasmius</taxon>
    </lineage>
</organism>
<dbReference type="Pfam" id="PF07859">
    <property type="entry name" value="Abhydrolase_3"/>
    <property type="match status" value="1"/>
</dbReference>
<dbReference type="GO" id="GO:0008236">
    <property type="term" value="F:serine-type peptidase activity"/>
    <property type="evidence" value="ECO:0007669"/>
    <property type="project" value="InterPro"/>
</dbReference>